<dbReference type="SUPFAM" id="SSF46689">
    <property type="entry name" value="Homeodomain-like"/>
    <property type="match status" value="1"/>
</dbReference>
<proteinExistence type="predicted"/>
<sequence>MAARLGLSREEFHRPTKTSRSATRPHREAVRAKIVVLAHRGWDHRTIAEKLGIDTRTVDTWVDRFAHEGLEGLRDQPRPGHAPIYSIEDRAL</sequence>
<feature type="non-terminal residue" evidence="2">
    <location>
        <position position="92"/>
    </location>
</feature>
<dbReference type="Gene3D" id="1.10.10.10">
    <property type="entry name" value="Winged helix-like DNA-binding domain superfamily/Winged helix DNA-binding domain"/>
    <property type="match status" value="1"/>
</dbReference>
<organism evidence="2">
    <name type="scientific">mine drainage metagenome</name>
    <dbReference type="NCBI Taxonomy" id="410659"/>
    <lineage>
        <taxon>unclassified sequences</taxon>
        <taxon>metagenomes</taxon>
        <taxon>ecological metagenomes</taxon>
    </lineage>
</organism>
<dbReference type="AlphaFoldDB" id="T0YPK4"/>
<gene>
    <name evidence="2" type="ORF">B2A_12573</name>
</gene>
<reference evidence="2" key="1">
    <citation type="submission" date="2013-08" db="EMBL/GenBank/DDBJ databases">
        <authorList>
            <person name="Mendez C."/>
            <person name="Richter M."/>
            <person name="Ferrer M."/>
            <person name="Sanchez J."/>
        </authorList>
    </citation>
    <scope>NUCLEOTIDE SEQUENCE</scope>
</reference>
<evidence type="ECO:0000256" key="1">
    <source>
        <dbReference type="SAM" id="MobiDB-lite"/>
    </source>
</evidence>
<accession>T0YPK4</accession>
<evidence type="ECO:0000313" key="2">
    <source>
        <dbReference type="EMBL" id="EQD35028.1"/>
    </source>
</evidence>
<dbReference type="EMBL" id="AUZZ01009072">
    <property type="protein sequence ID" value="EQD35028.1"/>
    <property type="molecule type" value="Genomic_DNA"/>
</dbReference>
<dbReference type="Pfam" id="PF13551">
    <property type="entry name" value="HTH_29"/>
    <property type="match status" value="1"/>
</dbReference>
<name>T0YPK4_9ZZZZ</name>
<dbReference type="InterPro" id="IPR036388">
    <property type="entry name" value="WH-like_DNA-bd_sf"/>
</dbReference>
<reference evidence="2" key="2">
    <citation type="journal article" date="2014" name="ISME J.">
        <title>Microbial stratification in low pH oxic and suboxic macroscopic growths along an acid mine drainage.</title>
        <authorList>
            <person name="Mendez-Garcia C."/>
            <person name="Mesa V."/>
            <person name="Sprenger R.R."/>
            <person name="Richter M."/>
            <person name="Diez M.S."/>
            <person name="Solano J."/>
            <person name="Bargiela R."/>
            <person name="Golyshina O.V."/>
            <person name="Manteca A."/>
            <person name="Ramos J.L."/>
            <person name="Gallego J.R."/>
            <person name="Llorente I."/>
            <person name="Martins Dos Santos V.A."/>
            <person name="Jensen O.N."/>
            <person name="Pelaez A.I."/>
            <person name="Sanchez J."/>
            <person name="Ferrer M."/>
        </authorList>
    </citation>
    <scope>NUCLEOTIDE SEQUENCE</scope>
</reference>
<feature type="region of interest" description="Disordered" evidence="1">
    <location>
        <begin position="72"/>
        <end position="92"/>
    </location>
</feature>
<feature type="region of interest" description="Disordered" evidence="1">
    <location>
        <begin position="1"/>
        <end position="27"/>
    </location>
</feature>
<protein>
    <submittedName>
        <fullName evidence="2">Transposase</fullName>
    </submittedName>
</protein>
<comment type="caution">
    <text evidence="2">The sequence shown here is derived from an EMBL/GenBank/DDBJ whole genome shotgun (WGS) entry which is preliminary data.</text>
</comment>
<dbReference type="InterPro" id="IPR009057">
    <property type="entry name" value="Homeodomain-like_sf"/>
</dbReference>